<protein>
    <submittedName>
        <fullName evidence="2">Exopolysaccharide biosynthesis protein</fullName>
    </submittedName>
</protein>
<feature type="transmembrane region" description="Helical" evidence="1">
    <location>
        <begin position="153"/>
        <end position="170"/>
    </location>
</feature>
<feature type="transmembrane region" description="Helical" evidence="1">
    <location>
        <begin position="177"/>
        <end position="196"/>
    </location>
</feature>
<keyword evidence="3" id="KW-1185">Reference proteome</keyword>
<dbReference type="PIRSF" id="PIRSF033239">
    <property type="entry name" value="ExoD"/>
    <property type="match status" value="1"/>
</dbReference>
<keyword evidence="1" id="KW-0472">Membrane</keyword>
<feature type="transmembrane region" description="Helical" evidence="1">
    <location>
        <begin position="39"/>
        <end position="60"/>
    </location>
</feature>
<keyword evidence="1" id="KW-0812">Transmembrane</keyword>
<evidence type="ECO:0000313" key="3">
    <source>
        <dbReference type="Proteomes" id="UP000245461"/>
    </source>
</evidence>
<evidence type="ECO:0000313" key="2">
    <source>
        <dbReference type="EMBL" id="PWR25494.1"/>
    </source>
</evidence>
<dbReference type="EMBL" id="QGLE01000001">
    <property type="protein sequence ID" value="PWR25494.1"/>
    <property type="molecule type" value="Genomic_DNA"/>
</dbReference>
<dbReference type="PANTHER" id="PTHR41795:SF1">
    <property type="entry name" value="EXOPOLYSACCHARIDE SYNTHESIS PROTEIN"/>
    <property type="match status" value="1"/>
</dbReference>
<dbReference type="RefSeq" id="WP_109901541.1">
    <property type="nucleotide sequence ID" value="NZ_QGLE01000001.1"/>
</dbReference>
<dbReference type="Proteomes" id="UP000245461">
    <property type="component" value="Unassembled WGS sequence"/>
</dbReference>
<evidence type="ECO:0000256" key="1">
    <source>
        <dbReference type="SAM" id="Phobius"/>
    </source>
</evidence>
<dbReference type="InterPro" id="IPR010331">
    <property type="entry name" value="ExoD"/>
</dbReference>
<organism evidence="2 3">
    <name type="scientific">Zavarzinia aquatilis</name>
    <dbReference type="NCBI Taxonomy" id="2211142"/>
    <lineage>
        <taxon>Bacteria</taxon>
        <taxon>Pseudomonadati</taxon>
        <taxon>Pseudomonadota</taxon>
        <taxon>Alphaproteobacteria</taxon>
        <taxon>Rhodospirillales</taxon>
        <taxon>Zavarziniaceae</taxon>
        <taxon>Zavarzinia</taxon>
    </lineage>
</organism>
<gene>
    <name evidence="2" type="ORF">DKG74_00510</name>
</gene>
<proteinExistence type="predicted"/>
<reference evidence="2 3" key="1">
    <citation type="submission" date="2018-05" db="EMBL/GenBank/DDBJ databases">
        <title>Zavarzinia sp. HR-AS.</title>
        <authorList>
            <person name="Lee Y."/>
            <person name="Jeon C.O."/>
        </authorList>
    </citation>
    <scope>NUCLEOTIDE SEQUENCE [LARGE SCALE GENOMIC DNA]</scope>
    <source>
        <strain evidence="2 3">HR-AS</strain>
    </source>
</reference>
<comment type="caution">
    <text evidence="2">The sequence shown here is derived from an EMBL/GenBank/DDBJ whole genome shotgun (WGS) entry which is preliminary data.</text>
</comment>
<keyword evidence="1" id="KW-1133">Transmembrane helix</keyword>
<dbReference type="PANTHER" id="PTHR41795">
    <property type="entry name" value="EXOPOLYSACCHARIDE SYNTHESIS PROTEIN"/>
    <property type="match status" value="1"/>
</dbReference>
<sequence length="210" mass="22141">MKKPGTGVFREPSAAETLVVMAFGWPEERISIGAIVDMLAERGFGLLILLLALPTCLPIAPPGLSAIAGFPIAVIALQMVAGLPRPWLPKRVLARSLAAEDLRKVVRGGLPVIERVEKVLKPRLSVLTGPFAERMVGLLIALLGLMLASPIPFTNIPISFAILFLALGLIEQDGLMTSIGIAGGIAAIGFLVYMTVLSWDALSGWLGGAI</sequence>
<dbReference type="OrthoDB" id="8550083at2"/>
<feature type="transmembrane region" description="Helical" evidence="1">
    <location>
        <begin position="124"/>
        <end position="147"/>
    </location>
</feature>
<accession>A0A317EGQ6</accession>
<name>A0A317EGQ6_9PROT</name>
<dbReference type="AlphaFoldDB" id="A0A317EGQ6"/>
<dbReference type="Pfam" id="PF06055">
    <property type="entry name" value="ExoD"/>
    <property type="match status" value="1"/>
</dbReference>
<feature type="transmembrane region" description="Helical" evidence="1">
    <location>
        <begin position="66"/>
        <end position="83"/>
    </location>
</feature>